<keyword evidence="7" id="KW-1015">Disulfide bond</keyword>
<dbReference type="InterPro" id="IPR029058">
    <property type="entry name" value="AB_hydrolase_fold"/>
</dbReference>
<dbReference type="InterPro" id="IPR011118">
    <property type="entry name" value="Tannase/feruloyl_esterase"/>
</dbReference>
<evidence type="ECO:0000256" key="1">
    <source>
        <dbReference type="ARBA" id="ARBA00006249"/>
    </source>
</evidence>
<organism evidence="9 10">
    <name type="scientific">Frischella perrara</name>
    <dbReference type="NCBI Taxonomy" id="1267021"/>
    <lineage>
        <taxon>Bacteria</taxon>
        <taxon>Pseudomonadati</taxon>
        <taxon>Pseudomonadota</taxon>
        <taxon>Gammaproteobacteria</taxon>
        <taxon>Orbales</taxon>
        <taxon>Orbaceae</taxon>
        <taxon>Frischella</taxon>
    </lineage>
</organism>
<evidence type="ECO:0000256" key="7">
    <source>
        <dbReference type="ARBA" id="ARBA00023157"/>
    </source>
</evidence>
<protein>
    <submittedName>
        <fullName evidence="9">Tannase and feruloyl esterase</fullName>
        <ecNumber evidence="9">3.1.1.73</ecNumber>
    </submittedName>
</protein>
<keyword evidence="10" id="KW-1185">Reference proteome</keyword>
<evidence type="ECO:0000256" key="3">
    <source>
        <dbReference type="ARBA" id="ARBA00022723"/>
    </source>
</evidence>
<evidence type="ECO:0000256" key="2">
    <source>
        <dbReference type="ARBA" id="ARBA00022487"/>
    </source>
</evidence>
<reference evidence="9 10" key="1">
    <citation type="journal article" date="2014" name="Appl. Environ. Microbiol.">
        <title>Gut symbionts from distinct hosts exhibit genotoxic activity via divergent colibactin biosynthetic pathways.</title>
        <authorList>
            <person name="Engel P."/>
            <person name="Vizcaino M.I."/>
            <person name="Crawford J.M."/>
        </authorList>
    </citation>
    <scope>NUCLEOTIDE SEQUENCE [LARGE SCALE GENOMIC DNA]</scope>
    <source>
        <strain evidence="9 10">PEB0191</strain>
    </source>
</reference>
<evidence type="ECO:0000313" key="10">
    <source>
        <dbReference type="Proteomes" id="UP000030901"/>
    </source>
</evidence>
<dbReference type="Gene3D" id="3.40.50.1820">
    <property type="entry name" value="alpha/beta hydrolase"/>
    <property type="match status" value="1"/>
</dbReference>
<dbReference type="HOGENOM" id="CLU_014819_3_2_6"/>
<keyword evidence="4 8" id="KW-0732">Signal</keyword>
<dbReference type="STRING" id="1267021.FPB0191_00938"/>
<accession>A0A0A7RZP6</accession>
<keyword evidence="5 9" id="KW-0378">Hydrolase</keyword>
<evidence type="ECO:0000256" key="8">
    <source>
        <dbReference type="SAM" id="SignalP"/>
    </source>
</evidence>
<feature type="chain" id="PRO_5002032711" evidence="8">
    <location>
        <begin position="22"/>
        <end position="507"/>
    </location>
</feature>
<dbReference type="Proteomes" id="UP000030901">
    <property type="component" value="Chromosome"/>
</dbReference>
<dbReference type="SUPFAM" id="SSF53474">
    <property type="entry name" value="alpha/beta-Hydrolases"/>
    <property type="match status" value="1"/>
</dbReference>
<gene>
    <name evidence="9" type="ORF">FPB0191_00938</name>
</gene>
<dbReference type="AlphaFoldDB" id="A0A0A7RZP6"/>
<proteinExistence type="inferred from homology"/>
<name>A0A0A7RZP6_FRIPE</name>
<dbReference type="GO" id="GO:0046872">
    <property type="term" value="F:metal ion binding"/>
    <property type="evidence" value="ECO:0007669"/>
    <property type="project" value="UniProtKB-KW"/>
</dbReference>
<keyword evidence="2" id="KW-0719">Serine esterase</keyword>
<dbReference type="GO" id="GO:0030600">
    <property type="term" value="F:feruloyl esterase activity"/>
    <property type="evidence" value="ECO:0007669"/>
    <property type="project" value="UniProtKB-EC"/>
</dbReference>
<dbReference type="RefSeq" id="WP_082018235.1">
    <property type="nucleotide sequence ID" value="NZ_CAMPDX010000037.1"/>
</dbReference>
<dbReference type="EMBL" id="CP009056">
    <property type="protein sequence ID" value="AJA44764.1"/>
    <property type="molecule type" value="Genomic_DNA"/>
</dbReference>
<dbReference type="PANTHER" id="PTHR33938:SF15">
    <property type="entry name" value="FERULOYL ESTERASE B-RELATED"/>
    <property type="match status" value="1"/>
</dbReference>
<sequence length="507" mass="56848">MMKKNLLFLAILSCISTSAWANTIDSVTERCSDLKKLNFENAKVVNSEVIAGDFTPPTKLADTLRGAKSQLITNLPQICRVELAIEPKINVEIWLPTDWNQRLQAIGGGGFAGFIPFDKLAVAAKNGYVSVTTDTGHQGSLFKGDFAFKDNELQTDLITDFAYRSVHEMTVKTKQIIQSYYGEAAKYSYWNGCSTGGRQGLMEVQRFPADYDGVYIIAPAIQWDKFVTSSLWPQIVMQEELGKPIDTAKLNQVREAIIKYADKQDGIIDGVVNDPTTLNISDSFLQQLGLNDAEIISLKKIWQGPTSQSGQFLWYSLEPSADLTPIAGKVPFTVPEDYLRYWIYQKPDMDWKQLGYKGFDDFYNESVELYRPIMGTDNADLSQFKKLGGKMIIWHGWDDQLIPPKGTIHYYNNVQKIMGGKSHTDEFMKLYMAPGVGHCNGGDGADTINGFESLVNWVEKQQSPTTLTAQKIQNGKVTMKRPLCQYPLKAVYKGEGDVNNLTNFECK</sequence>
<evidence type="ECO:0000256" key="5">
    <source>
        <dbReference type="ARBA" id="ARBA00022801"/>
    </source>
</evidence>
<keyword evidence="6" id="KW-0106">Calcium</keyword>
<dbReference type="EC" id="3.1.1.73" evidence="9"/>
<feature type="signal peptide" evidence="8">
    <location>
        <begin position="1"/>
        <end position="21"/>
    </location>
</feature>
<dbReference type="PANTHER" id="PTHR33938">
    <property type="entry name" value="FERULOYL ESTERASE B-RELATED"/>
    <property type="match status" value="1"/>
</dbReference>
<keyword evidence="3" id="KW-0479">Metal-binding</keyword>
<dbReference type="Pfam" id="PF07519">
    <property type="entry name" value="Tannase"/>
    <property type="match status" value="1"/>
</dbReference>
<dbReference type="OrthoDB" id="7197884at2"/>
<evidence type="ECO:0000256" key="4">
    <source>
        <dbReference type="ARBA" id="ARBA00022729"/>
    </source>
</evidence>
<comment type="similarity">
    <text evidence="1">Belongs to the tannase family.</text>
</comment>
<evidence type="ECO:0000313" key="9">
    <source>
        <dbReference type="EMBL" id="AJA44764.1"/>
    </source>
</evidence>
<evidence type="ECO:0000256" key="6">
    <source>
        <dbReference type="ARBA" id="ARBA00022837"/>
    </source>
</evidence>
<dbReference type="KEGG" id="fpp:FPB0191_00938"/>